<name>A0A6J2XMD0_SITOR</name>
<proteinExistence type="predicted"/>
<dbReference type="PANTHER" id="PTHR16266">
    <property type="entry name" value="WD REPEAT DOMAIN 9"/>
    <property type="match status" value="1"/>
</dbReference>
<dbReference type="CTD" id="254065"/>
<dbReference type="Pfam" id="PF25313">
    <property type="entry name" value="BRWD_AD"/>
    <property type="match status" value="1"/>
</dbReference>
<dbReference type="PROSITE" id="PS00633">
    <property type="entry name" value="BROMODOMAIN_1"/>
    <property type="match status" value="1"/>
</dbReference>
<sequence length="1804" mass="206406">MDNINVNRNNTITSLNSRLNSDVYFLIQRFLSNGTLKRTLQTLNEELEEKKILPKRIDWEGHEYDRSVEDMENQYPYIGQDFLYYLSCQASKYLNPNCPDTSSLLSFRPKVRNKVGVYTNYKQFYNYVTRLHGAPIQELKSSFNIINSIRGREIAGPFSRHRAITPKLYNGIQNQRITLGHLSAVYCLLFDHSGRYIITGADDLLIKLWSTHTGRLIATFRGASSEITDIAIDSQNAFLAAGSIDRILRVWNLQTGAPIAVLSGHTGMITSVNFCPTDCWGLKYLISTSTDGSIAFWTYTSDSGGTIDFRNVPILYQEKIRPGQAQMICSSFSPGGTFLATGSADHNVRVYYMKGDEGPQRILETEAHTDRVDSIQWAHSGLKFLSGSKDGTAIIWWFEQQQWKNIHLDMTTKLSNDQKVVECDSKKIRVTMVAWDRSDLLVITAVSDHTLKVWNSLNGELLKVLPGHTDEVYVLEPHPHDNDVILSTGHDGQLLVWDLNKGEIVSKYLNAIQGQENGGIYDAKWDPEGSVIAASDSYGNILTFGFGSGNFHEQLPKELFFHTDYRPLGRDPNNWVIDEQTQVPPHLMPPPFLVDIDGNPYPPMLQRLVPGRENCNVDQLVPNIVIGNEAEGTQEVIQDVPRRFLEDSEDEDVRGNAGGSYRSQRIRQSTGDWQTDHNIEWKKTVLIQPLLPSVLKRLNEVRKLTEDAEMKEYQKQLRQRPHMISTAGPSNLKAKLKDKKKRASGSKKPKTRRNYEPVTEELLERYDIVPLSDNATDDSSISDWEEEVSETRKRRTRRRKVYRKSSSDNDEDDDESSEDSDQTDEDEESSEEEKEERKTRNNKETTRNNKEKARKVSPKPSTSKNNNAAKVTVNKQTASVSSPTNGTTKGPKIKISEHYKLSEWLSETRPRKSPYYPQISDELVYFVQGHQLYVEAVKLKNIYEPLNKDLPWVKMQLKDREFCKVVDIHYEIKPPRLCCLNLAIQDEDGCFTGRSLTVKYHDMPDVLDFFVLKQCYLTALSRDWDVGDKFRCMIDDNWWIGVVKGKSAVNEAYPESIFMYYEICWTNGESERMSPWDMEPIDESRIPEDDKAAMPVSSSELKSILYKPVPEDWPNFERDSACRAITIGITQVMELAIAEPFLVPVDVNVYPSYARIIEYPIDLSTIKARFENNFYRRLSAAQFDIRYLAINAEKFNEKRSVIVKHAKIITELCLRILKSGDNGIDVASIYHQLVDGYDSFNAEDDIEIPQPSTSRASRSLLVRAWKSPDDWKLEAQTLLELMWQTDESGPFRTPVNKIKYPNYHKVIKNPMDLGTIKDKLVNNAYQVPQEFCADMKLMFQNSRTFNTNKRSRIYIMTVHLSSMFEDHVKKIMTSWRLCKKRQRHINSESEDSDISVGSHNSSFKNRNLKRKQKPVLFNASTNSDSDSDNTPLQTLRNMSRSNTATESDTTLDKVPFYTPMEDKNNSSGPELNGDHVEFEYLPGPSTSNRIEYFEHNYSSKRLEPNVRPNKNEKKNNSYVEKSEEDDEYKPTTFNKLRNKVFSDSDDPSESKGTNKKKEDISSSYVKLQRLELSPAGSETNDDSSELTNSRVNNDNQPSTSAQSNIENSPSEDSDELESDSKLKRNGARRKRRQSSDEDFCLEESSSNSRAKKTALSSRRRRKHSSELDEDFEINNRSFRSKKKTTRRKRRPSFVVEDSDQSSPEETSDSSSSSSKIRKRKAGLRQKLKRNKVNQSSESDNELLSRLASKRRKVLKSGSDDSDDDDIPLVQSNGKGYFAGVSSRGRIRKITERAAAFLKKDKKVG</sequence>
<dbReference type="GO" id="GO:0005634">
    <property type="term" value="C:nucleus"/>
    <property type="evidence" value="ECO:0007669"/>
    <property type="project" value="TreeGrafter"/>
</dbReference>
<dbReference type="FunFam" id="1.20.920.10:FF:000066">
    <property type="entry name" value="Transcription initiation factor TFIID subunit 1"/>
    <property type="match status" value="1"/>
</dbReference>
<feature type="compositionally biased region" description="Polar residues" evidence="6">
    <location>
        <begin position="1431"/>
        <end position="1448"/>
    </location>
</feature>
<feature type="compositionally biased region" description="Acidic residues" evidence="6">
    <location>
        <begin position="808"/>
        <end position="834"/>
    </location>
</feature>
<feature type="domain" description="Bromo" evidence="7">
    <location>
        <begin position="1283"/>
        <end position="1353"/>
    </location>
</feature>
<dbReference type="SMART" id="SM00297">
    <property type="entry name" value="BROMO"/>
    <property type="match status" value="2"/>
</dbReference>
<dbReference type="GO" id="GO:0006357">
    <property type="term" value="P:regulation of transcription by RNA polymerase II"/>
    <property type="evidence" value="ECO:0007669"/>
    <property type="project" value="TreeGrafter"/>
</dbReference>
<organism evidence="8 9">
    <name type="scientific">Sitophilus oryzae</name>
    <name type="common">Rice weevil</name>
    <name type="synonym">Curculio oryzae</name>
    <dbReference type="NCBI Taxonomy" id="7048"/>
    <lineage>
        <taxon>Eukaryota</taxon>
        <taxon>Metazoa</taxon>
        <taxon>Ecdysozoa</taxon>
        <taxon>Arthropoda</taxon>
        <taxon>Hexapoda</taxon>
        <taxon>Insecta</taxon>
        <taxon>Pterygota</taxon>
        <taxon>Neoptera</taxon>
        <taxon>Endopterygota</taxon>
        <taxon>Coleoptera</taxon>
        <taxon>Polyphaga</taxon>
        <taxon>Cucujiformia</taxon>
        <taxon>Curculionidae</taxon>
        <taxon>Dryophthorinae</taxon>
        <taxon>Sitophilus</taxon>
    </lineage>
</organism>
<feature type="compositionally biased region" description="Basic residues" evidence="6">
    <location>
        <begin position="1623"/>
        <end position="1632"/>
    </location>
</feature>
<gene>
    <name evidence="9" type="primary">LOC115879696</name>
</gene>
<dbReference type="InParanoid" id="A0A6J2XMD0"/>
<dbReference type="PROSITE" id="PS50014">
    <property type="entry name" value="BROMODOMAIN_2"/>
    <property type="match status" value="2"/>
</dbReference>
<feature type="compositionally biased region" description="Polar residues" evidence="6">
    <location>
        <begin position="773"/>
        <end position="782"/>
    </location>
</feature>
<feature type="compositionally biased region" description="Basic residues" evidence="6">
    <location>
        <begin position="1678"/>
        <end position="1691"/>
    </location>
</feature>
<evidence type="ECO:0000256" key="2">
    <source>
        <dbReference type="ARBA" id="ARBA00022737"/>
    </source>
</evidence>
<keyword evidence="2" id="KW-0677">Repeat</keyword>
<dbReference type="CDD" id="cd05529">
    <property type="entry name" value="Bromo_WDR9_I_like"/>
    <property type="match status" value="1"/>
</dbReference>
<dbReference type="PROSITE" id="PS50294">
    <property type="entry name" value="WD_REPEATS_REGION"/>
    <property type="match status" value="5"/>
</dbReference>
<feature type="repeat" description="WD" evidence="5">
    <location>
        <begin position="178"/>
        <end position="219"/>
    </location>
</feature>
<evidence type="ECO:0000256" key="5">
    <source>
        <dbReference type="PROSITE-ProRule" id="PRU00221"/>
    </source>
</evidence>
<dbReference type="PRINTS" id="PR00503">
    <property type="entry name" value="BROMODOMAIN"/>
</dbReference>
<dbReference type="SMART" id="SM00320">
    <property type="entry name" value="WD40"/>
    <property type="match status" value="8"/>
</dbReference>
<dbReference type="Pfam" id="PF00439">
    <property type="entry name" value="Bromodomain"/>
    <property type="match status" value="2"/>
</dbReference>
<dbReference type="PROSITE" id="PS00678">
    <property type="entry name" value="WD_REPEATS_1"/>
    <property type="match status" value="2"/>
</dbReference>
<evidence type="ECO:0000313" key="9">
    <source>
        <dbReference type="RefSeq" id="XP_030752507.1"/>
    </source>
</evidence>
<dbReference type="InterPro" id="IPR018359">
    <property type="entry name" value="Bromodomain_CS"/>
</dbReference>
<dbReference type="InterPro" id="IPR001680">
    <property type="entry name" value="WD40_rpt"/>
</dbReference>
<feature type="region of interest" description="Disordered" evidence="6">
    <location>
        <begin position="1501"/>
        <end position="1777"/>
    </location>
</feature>
<dbReference type="PROSITE" id="PS50082">
    <property type="entry name" value="WD_REPEATS_2"/>
    <property type="match status" value="6"/>
</dbReference>
<feature type="repeat" description="WD" evidence="5">
    <location>
        <begin position="262"/>
        <end position="297"/>
    </location>
</feature>
<dbReference type="InterPro" id="IPR001487">
    <property type="entry name" value="Bromodomain"/>
</dbReference>
<evidence type="ECO:0000256" key="6">
    <source>
        <dbReference type="SAM" id="MobiDB-lite"/>
    </source>
</evidence>
<feature type="region of interest" description="Disordered" evidence="6">
    <location>
        <begin position="648"/>
        <end position="669"/>
    </location>
</feature>
<dbReference type="PANTHER" id="PTHR16266:SF17">
    <property type="entry name" value="BRWD3"/>
    <property type="match status" value="1"/>
</dbReference>
<dbReference type="Proteomes" id="UP000504635">
    <property type="component" value="Unplaced"/>
</dbReference>
<feature type="compositionally biased region" description="Low complexity" evidence="6">
    <location>
        <begin position="1420"/>
        <end position="1430"/>
    </location>
</feature>
<keyword evidence="3 4" id="KW-0103">Bromodomain</keyword>
<evidence type="ECO:0000259" key="7">
    <source>
        <dbReference type="PROSITE" id="PS50014"/>
    </source>
</evidence>
<evidence type="ECO:0000256" key="4">
    <source>
        <dbReference type="PROSITE-ProRule" id="PRU00035"/>
    </source>
</evidence>
<feature type="repeat" description="WD" evidence="5">
    <location>
        <begin position="465"/>
        <end position="507"/>
    </location>
</feature>
<feature type="region of interest" description="Disordered" evidence="6">
    <location>
        <begin position="714"/>
        <end position="893"/>
    </location>
</feature>
<dbReference type="SUPFAM" id="SSF47370">
    <property type="entry name" value="Bromodomain"/>
    <property type="match status" value="2"/>
</dbReference>
<feature type="compositionally biased region" description="Low complexity" evidence="6">
    <location>
        <begin position="864"/>
        <end position="875"/>
    </location>
</feature>
<dbReference type="GO" id="GO:0007010">
    <property type="term" value="P:cytoskeleton organization"/>
    <property type="evidence" value="ECO:0007669"/>
    <property type="project" value="TreeGrafter"/>
</dbReference>
<dbReference type="FunFam" id="1.20.920.10:FF:000044">
    <property type="entry name" value="Bromodomain and WD repeat domain-containing 1"/>
    <property type="match status" value="1"/>
</dbReference>
<dbReference type="SUPFAM" id="SSF50978">
    <property type="entry name" value="WD40 repeat-like"/>
    <property type="match status" value="1"/>
</dbReference>
<dbReference type="KEGG" id="soy:115879696"/>
<dbReference type="InterPro" id="IPR015943">
    <property type="entry name" value="WD40/YVTN_repeat-like_dom_sf"/>
</dbReference>
<evidence type="ECO:0000313" key="8">
    <source>
        <dbReference type="Proteomes" id="UP000504635"/>
    </source>
</evidence>
<keyword evidence="1 5" id="KW-0853">WD repeat</keyword>
<feature type="compositionally biased region" description="Basic residues" evidence="6">
    <location>
        <begin position="792"/>
        <end position="803"/>
    </location>
</feature>
<feature type="compositionally biased region" description="Basic and acidic residues" evidence="6">
    <location>
        <begin position="1501"/>
        <end position="1515"/>
    </location>
</feature>
<feature type="compositionally biased region" description="Low complexity" evidence="6">
    <location>
        <begin position="1700"/>
        <end position="1714"/>
    </location>
</feature>
<dbReference type="InterPro" id="IPR019775">
    <property type="entry name" value="WD40_repeat_CS"/>
</dbReference>
<dbReference type="InterPro" id="IPR036427">
    <property type="entry name" value="Bromodomain-like_sf"/>
</dbReference>
<evidence type="ECO:0000256" key="3">
    <source>
        <dbReference type="ARBA" id="ARBA00023117"/>
    </source>
</evidence>
<dbReference type="Gene3D" id="1.20.920.10">
    <property type="entry name" value="Bromodomain-like"/>
    <property type="match status" value="2"/>
</dbReference>
<feature type="compositionally biased region" description="Polar residues" evidence="6">
    <location>
        <begin position="1585"/>
        <end position="1608"/>
    </location>
</feature>
<evidence type="ECO:0000256" key="1">
    <source>
        <dbReference type="ARBA" id="ARBA00022574"/>
    </source>
</evidence>
<dbReference type="InterPro" id="IPR036322">
    <property type="entry name" value="WD40_repeat_dom_sf"/>
</dbReference>
<dbReference type="Gene3D" id="2.130.10.10">
    <property type="entry name" value="YVTN repeat-like/Quinoprotein amine dehydrogenase"/>
    <property type="match status" value="3"/>
</dbReference>
<dbReference type="FunCoup" id="A0A6J2XMD0">
    <property type="interactions" value="2090"/>
</dbReference>
<feature type="region of interest" description="Disordered" evidence="6">
    <location>
        <begin position="1384"/>
        <end position="1485"/>
    </location>
</feature>
<dbReference type="Pfam" id="PF00400">
    <property type="entry name" value="WD40"/>
    <property type="match status" value="6"/>
</dbReference>
<feature type="compositionally biased region" description="Polar residues" evidence="6">
    <location>
        <begin position="876"/>
        <end position="888"/>
    </location>
</feature>
<feature type="compositionally biased region" description="Basic residues" evidence="6">
    <location>
        <begin position="734"/>
        <end position="752"/>
    </location>
</feature>
<feature type="repeat" description="WD" evidence="5">
    <location>
        <begin position="365"/>
        <end position="396"/>
    </location>
</feature>
<feature type="repeat" description="WD" evidence="5">
    <location>
        <begin position="220"/>
        <end position="261"/>
    </location>
</feature>
<dbReference type="Pfam" id="PF25437">
    <property type="entry name" value="BRWD1_N"/>
    <property type="match status" value="1"/>
</dbReference>
<dbReference type="OrthoDB" id="10265743at2759"/>
<feature type="compositionally biased region" description="Basic residues" evidence="6">
    <location>
        <begin position="1649"/>
        <end position="1663"/>
    </location>
</feature>
<reference evidence="9" key="1">
    <citation type="submission" date="2025-08" db="UniProtKB">
        <authorList>
            <consortium name="RefSeq"/>
        </authorList>
    </citation>
    <scope>IDENTIFICATION</scope>
    <source>
        <tissue evidence="9">Gonads</tissue>
    </source>
</reference>
<dbReference type="InterPro" id="IPR057451">
    <property type="entry name" value="BRWD/PHIP_AD"/>
</dbReference>
<feature type="domain" description="Bromo" evidence="7">
    <location>
        <begin position="1133"/>
        <end position="1203"/>
    </location>
</feature>
<dbReference type="GeneID" id="115879696"/>
<feature type="compositionally biased region" description="Basic and acidic residues" evidence="6">
    <location>
        <begin position="835"/>
        <end position="851"/>
    </location>
</feature>
<feature type="compositionally biased region" description="Basic residues" evidence="6">
    <location>
        <begin position="1715"/>
        <end position="1731"/>
    </location>
</feature>
<dbReference type="GO" id="GO:0008360">
    <property type="term" value="P:regulation of cell shape"/>
    <property type="evidence" value="ECO:0007669"/>
    <property type="project" value="TreeGrafter"/>
</dbReference>
<dbReference type="RefSeq" id="XP_030752507.1">
    <property type="nucleotide sequence ID" value="XM_030896647.1"/>
</dbReference>
<feature type="compositionally biased region" description="Polar residues" evidence="6">
    <location>
        <begin position="1395"/>
        <end position="1405"/>
    </location>
</feature>
<dbReference type="InterPro" id="IPR052060">
    <property type="entry name" value="Bromo_WD_repeat"/>
</dbReference>
<accession>A0A6J2XMD0</accession>
<keyword evidence="8" id="KW-1185">Reference proteome</keyword>
<protein>
    <submittedName>
        <fullName evidence="9">PH-interacting protein isoform X1</fullName>
    </submittedName>
</protein>
<dbReference type="InterPro" id="IPR057452">
    <property type="entry name" value="BRWD/PHIP_N"/>
</dbReference>
<feature type="repeat" description="WD" evidence="5">
    <location>
        <begin position="430"/>
        <end position="464"/>
    </location>
</feature>
<dbReference type="CDD" id="cd00200">
    <property type="entry name" value="WD40"/>
    <property type="match status" value="1"/>
</dbReference>